<evidence type="ECO:0000256" key="4">
    <source>
        <dbReference type="PROSITE-ProRule" id="PRU00723"/>
    </source>
</evidence>
<feature type="zinc finger region" description="C3H1-type" evidence="4">
    <location>
        <begin position="53"/>
        <end position="81"/>
    </location>
</feature>
<comment type="caution">
    <text evidence="7">The sequence shown here is derived from an EMBL/GenBank/DDBJ whole genome shotgun (WGS) entry which is preliminary data.</text>
</comment>
<keyword evidence="2 4" id="KW-0863">Zinc-finger</keyword>
<dbReference type="InterPro" id="IPR000571">
    <property type="entry name" value="Znf_CCCH"/>
</dbReference>
<evidence type="ECO:0000256" key="2">
    <source>
        <dbReference type="ARBA" id="ARBA00022771"/>
    </source>
</evidence>
<evidence type="ECO:0000313" key="8">
    <source>
        <dbReference type="Proteomes" id="UP001362999"/>
    </source>
</evidence>
<feature type="region of interest" description="Disordered" evidence="5">
    <location>
        <begin position="88"/>
        <end position="107"/>
    </location>
</feature>
<accession>A0AAV9Z592</accession>
<dbReference type="GO" id="GO:0008270">
    <property type="term" value="F:zinc ion binding"/>
    <property type="evidence" value="ECO:0007669"/>
    <property type="project" value="UniProtKB-KW"/>
</dbReference>
<dbReference type="AlphaFoldDB" id="A0AAV9Z592"/>
<sequence>MEDSFSSHLPLSPMRAAYGMTPLYEPFSPKTPPSTAGFYPTTSNPLAHRRTNAVDSKPCRYFMAGNTCPSGDDCTFNHGKVPDKLDEQMDEEKLQHDLPPEPLSTKEQNRRKGFFPIQWRVISGGVLAGGGSRGIVTSTFILCIKTDSRPLKPLPREALRITVPTVPAPSKVVKCFSPKEPRPEIKPNTIKSHSNHQRTLSIATTPVTANIDHVHLFSAESPGGL</sequence>
<keyword evidence="1 4" id="KW-0479">Metal-binding</keyword>
<feature type="compositionally biased region" description="Basic and acidic residues" evidence="5">
    <location>
        <begin position="88"/>
        <end position="99"/>
    </location>
</feature>
<proteinExistence type="predicted"/>
<keyword evidence="8" id="KW-1185">Reference proteome</keyword>
<organism evidence="7 8">
    <name type="scientific">Favolaschia claudopus</name>
    <dbReference type="NCBI Taxonomy" id="2862362"/>
    <lineage>
        <taxon>Eukaryota</taxon>
        <taxon>Fungi</taxon>
        <taxon>Dikarya</taxon>
        <taxon>Basidiomycota</taxon>
        <taxon>Agaricomycotina</taxon>
        <taxon>Agaricomycetes</taxon>
        <taxon>Agaricomycetidae</taxon>
        <taxon>Agaricales</taxon>
        <taxon>Marasmiineae</taxon>
        <taxon>Mycenaceae</taxon>
        <taxon>Favolaschia</taxon>
    </lineage>
</organism>
<dbReference type="SUPFAM" id="SSF90229">
    <property type="entry name" value="CCCH zinc finger"/>
    <property type="match status" value="1"/>
</dbReference>
<name>A0AAV9Z592_9AGAR</name>
<dbReference type="Pfam" id="PF00642">
    <property type="entry name" value="zf-CCCH"/>
    <property type="match status" value="1"/>
</dbReference>
<dbReference type="EMBL" id="JAWWNJ010000208">
    <property type="protein sequence ID" value="KAK6971603.1"/>
    <property type="molecule type" value="Genomic_DNA"/>
</dbReference>
<protein>
    <recommendedName>
        <fullName evidence="6">C3H1-type domain-containing protein</fullName>
    </recommendedName>
</protein>
<gene>
    <name evidence="7" type="ORF">R3P38DRAFT_3242086</name>
</gene>
<dbReference type="Gene3D" id="4.10.1000.10">
    <property type="entry name" value="Zinc finger, CCCH-type"/>
    <property type="match status" value="1"/>
</dbReference>
<evidence type="ECO:0000259" key="6">
    <source>
        <dbReference type="PROSITE" id="PS50103"/>
    </source>
</evidence>
<evidence type="ECO:0000256" key="3">
    <source>
        <dbReference type="ARBA" id="ARBA00022833"/>
    </source>
</evidence>
<evidence type="ECO:0000313" key="7">
    <source>
        <dbReference type="EMBL" id="KAK6971603.1"/>
    </source>
</evidence>
<evidence type="ECO:0000256" key="1">
    <source>
        <dbReference type="ARBA" id="ARBA00022723"/>
    </source>
</evidence>
<feature type="domain" description="C3H1-type" evidence="6">
    <location>
        <begin position="53"/>
        <end position="81"/>
    </location>
</feature>
<dbReference type="SMART" id="SM00356">
    <property type="entry name" value="ZnF_C3H1"/>
    <property type="match status" value="1"/>
</dbReference>
<dbReference type="Proteomes" id="UP001362999">
    <property type="component" value="Unassembled WGS sequence"/>
</dbReference>
<dbReference type="PROSITE" id="PS50103">
    <property type="entry name" value="ZF_C3H1"/>
    <property type="match status" value="1"/>
</dbReference>
<reference evidence="7 8" key="1">
    <citation type="journal article" date="2024" name="J Genomics">
        <title>Draft genome sequencing and assembly of Favolaschia claudopus CIRM-BRFM 2984 isolated from oak limbs.</title>
        <authorList>
            <person name="Navarro D."/>
            <person name="Drula E."/>
            <person name="Chaduli D."/>
            <person name="Cazenave R."/>
            <person name="Ahrendt S."/>
            <person name="Wang J."/>
            <person name="Lipzen A."/>
            <person name="Daum C."/>
            <person name="Barry K."/>
            <person name="Grigoriev I.V."/>
            <person name="Favel A."/>
            <person name="Rosso M.N."/>
            <person name="Martin F."/>
        </authorList>
    </citation>
    <scope>NUCLEOTIDE SEQUENCE [LARGE SCALE GENOMIC DNA]</scope>
    <source>
        <strain evidence="7 8">CIRM-BRFM 2984</strain>
    </source>
</reference>
<keyword evidence="3 4" id="KW-0862">Zinc</keyword>
<dbReference type="InterPro" id="IPR036855">
    <property type="entry name" value="Znf_CCCH_sf"/>
</dbReference>
<evidence type="ECO:0000256" key="5">
    <source>
        <dbReference type="SAM" id="MobiDB-lite"/>
    </source>
</evidence>